<evidence type="ECO:0000256" key="5">
    <source>
        <dbReference type="ARBA" id="ARBA00023012"/>
    </source>
</evidence>
<keyword evidence="4" id="KW-0418">Kinase</keyword>
<reference evidence="10 11" key="1">
    <citation type="journal article" date="2015" name="Genome Announc.">
        <title>Draft Genome of the Euendolithic (true boring) Cyanobacterium Mastigocoleus testarum strain BC008.</title>
        <authorList>
            <person name="Guida B.S."/>
            <person name="Garcia-Pichel F."/>
        </authorList>
    </citation>
    <scope>NUCLEOTIDE SEQUENCE [LARGE SCALE GENOMIC DNA]</scope>
    <source>
        <strain evidence="10 11">BC008</strain>
    </source>
</reference>
<dbReference type="AlphaFoldDB" id="A0A0V7ZPK1"/>
<evidence type="ECO:0000256" key="7">
    <source>
        <dbReference type="SAM" id="Coils"/>
    </source>
</evidence>
<dbReference type="InterPro" id="IPR003594">
    <property type="entry name" value="HATPase_dom"/>
</dbReference>
<dbReference type="RefSeq" id="WP_027840613.1">
    <property type="nucleotide sequence ID" value="NZ_LMTZ01000098.1"/>
</dbReference>
<evidence type="ECO:0000313" key="10">
    <source>
        <dbReference type="EMBL" id="KST66263.1"/>
    </source>
</evidence>
<evidence type="ECO:0000256" key="1">
    <source>
        <dbReference type="ARBA" id="ARBA00000085"/>
    </source>
</evidence>
<dbReference type="CDD" id="cd16922">
    <property type="entry name" value="HATPase_EvgS-ArcB-TorS-like"/>
    <property type="match status" value="1"/>
</dbReference>
<evidence type="ECO:0000256" key="3">
    <source>
        <dbReference type="ARBA" id="ARBA00022553"/>
    </source>
</evidence>
<dbReference type="EC" id="2.7.13.3" evidence="2"/>
<proteinExistence type="predicted"/>
<dbReference type="SMART" id="SM00448">
    <property type="entry name" value="REC"/>
    <property type="match status" value="2"/>
</dbReference>
<feature type="domain" description="Response regulatory" evidence="9">
    <location>
        <begin position="12"/>
        <end position="128"/>
    </location>
</feature>
<dbReference type="Pfam" id="PF02518">
    <property type="entry name" value="HATPase_c"/>
    <property type="match status" value="1"/>
</dbReference>
<dbReference type="PANTHER" id="PTHR45339">
    <property type="entry name" value="HYBRID SIGNAL TRANSDUCTION HISTIDINE KINASE J"/>
    <property type="match status" value="1"/>
</dbReference>
<dbReference type="InterPro" id="IPR036890">
    <property type="entry name" value="HATPase_C_sf"/>
</dbReference>
<keyword evidence="11" id="KW-1185">Reference proteome</keyword>
<dbReference type="Gene3D" id="1.10.287.130">
    <property type="match status" value="1"/>
</dbReference>
<dbReference type="InterPro" id="IPR001789">
    <property type="entry name" value="Sig_transdc_resp-reg_receiver"/>
</dbReference>
<keyword evidence="7" id="KW-0175">Coiled coil</keyword>
<evidence type="ECO:0000256" key="4">
    <source>
        <dbReference type="ARBA" id="ARBA00022777"/>
    </source>
</evidence>
<dbReference type="InterPro" id="IPR036097">
    <property type="entry name" value="HisK_dim/P_sf"/>
</dbReference>
<dbReference type="CDD" id="cd19920">
    <property type="entry name" value="REC_PA4781-like"/>
    <property type="match status" value="1"/>
</dbReference>
<name>A0A0V7ZPK1_9CYAN</name>
<sequence>MNGKLRQLHQSKILIVDDSIEEMQMLSATLSQYGYTVRGASAGSMALKAAHALAPDLILLDIMMPELDGYEVCQKLKSDQVTCDIPIIFLSAIQNVDGKIKAFKLGGVDYITKPFQVEEVLARIENQITIRRLSQQLKEQNHKLKIEIEERRKAENIAFRAYQTKNEFLARMSHELQTPLNSIIGFTQIMSRDTNLKLEYQEYLKIINNSGEYLLQLINEVLEISKAEAGINKIEEKDFDFYYLLDSLEEIFKIKAAKSKNKLSFIVAADVPQYIKTDEKKLRICLLNLIDNALKFTQNGSVTLRVWQENRSSKKNEAQYLYFEVEDSGYGISEEETTKLFDAFVQTESGKESTQGTGLGLNITRKFVEMLGGEIQVESILGKGSLFKFYAKFTTSERSQVDTLDIPQVIALKPGKQVYKILVVDDTKESRLWLSKLLESVGFKVREANNGKGAITTWENWHPHLIWMDTRMPVINGYEATRQIRFKEIERQAEMKTVTHKTVIIALANSINLNNKQEILAAGYDDVVPKPLTEIRVFDMIAKFLDVSYIYNKISILSNKDLIDNKYLSKARFNIEALEELKTMPKAWLKNLYYASSVVDESLVNSLIAEIPNNKNHLRFTLNYLMKHFQLDRIIEFTKKALGNEKIN</sequence>
<comment type="catalytic activity">
    <reaction evidence="1">
        <text>ATP + protein L-histidine = ADP + protein N-phospho-L-histidine.</text>
        <dbReference type="EC" id="2.7.13.3"/>
    </reaction>
</comment>
<dbReference type="InterPro" id="IPR005467">
    <property type="entry name" value="His_kinase_dom"/>
</dbReference>
<evidence type="ECO:0000256" key="6">
    <source>
        <dbReference type="PROSITE-ProRule" id="PRU00169"/>
    </source>
</evidence>
<comment type="caution">
    <text evidence="10">The sequence shown here is derived from an EMBL/GenBank/DDBJ whole genome shotgun (WGS) entry which is preliminary data.</text>
</comment>
<dbReference type="CDD" id="cd17546">
    <property type="entry name" value="REC_hyHK_CKI1_RcsC-like"/>
    <property type="match status" value="1"/>
</dbReference>
<feature type="coiled-coil region" evidence="7">
    <location>
        <begin position="130"/>
        <end position="157"/>
    </location>
</feature>
<dbReference type="CDD" id="cd00082">
    <property type="entry name" value="HisKA"/>
    <property type="match status" value="1"/>
</dbReference>
<keyword evidence="3 6" id="KW-0597">Phosphoprotein</keyword>
<feature type="domain" description="Response regulatory" evidence="9">
    <location>
        <begin position="420"/>
        <end position="545"/>
    </location>
</feature>
<evidence type="ECO:0000259" key="9">
    <source>
        <dbReference type="PROSITE" id="PS50110"/>
    </source>
</evidence>
<dbReference type="EMBL" id="LMTZ01000098">
    <property type="protein sequence ID" value="KST66263.1"/>
    <property type="molecule type" value="Genomic_DNA"/>
</dbReference>
<feature type="modified residue" description="4-aspartylphosphate" evidence="6">
    <location>
        <position position="469"/>
    </location>
</feature>
<dbReference type="GO" id="GO:0000155">
    <property type="term" value="F:phosphorelay sensor kinase activity"/>
    <property type="evidence" value="ECO:0007669"/>
    <property type="project" value="InterPro"/>
</dbReference>
<organism evidence="10 11">
    <name type="scientific">Mastigocoleus testarum BC008</name>
    <dbReference type="NCBI Taxonomy" id="371196"/>
    <lineage>
        <taxon>Bacteria</taxon>
        <taxon>Bacillati</taxon>
        <taxon>Cyanobacteriota</taxon>
        <taxon>Cyanophyceae</taxon>
        <taxon>Nostocales</taxon>
        <taxon>Hapalosiphonaceae</taxon>
        <taxon>Mastigocoleus</taxon>
    </lineage>
</organism>
<accession>A0A0V7ZPK1</accession>
<dbReference type="SMART" id="SM00388">
    <property type="entry name" value="HisKA"/>
    <property type="match status" value="1"/>
</dbReference>
<evidence type="ECO:0000259" key="8">
    <source>
        <dbReference type="PROSITE" id="PS50109"/>
    </source>
</evidence>
<keyword evidence="5" id="KW-0902">Two-component regulatory system</keyword>
<protein>
    <recommendedName>
        <fullName evidence="2">histidine kinase</fullName>
        <ecNumber evidence="2">2.7.13.3</ecNumber>
    </recommendedName>
</protein>
<dbReference type="PRINTS" id="PR00344">
    <property type="entry name" value="BCTRLSENSOR"/>
</dbReference>
<dbReference type="SUPFAM" id="SSF47384">
    <property type="entry name" value="Homodimeric domain of signal transducing histidine kinase"/>
    <property type="match status" value="1"/>
</dbReference>
<dbReference type="PROSITE" id="PS50109">
    <property type="entry name" value="HIS_KIN"/>
    <property type="match status" value="1"/>
</dbReference>
<dbReference type="Pfam" id="PF00512">
    <property type="entry name" value="HisKA"/>
    <property type="match status" value="1"/>
</dbReference>
<evidence type="ECO:0000313" key="11">
    <source>
        <dbReference type="Proteomes" id="UP000053372"/>
    </source>
</evidence>
<dbReference type="OrthoDB" id="446897at2"/>
<dbReference type="InterPro" id="IPR004358">
    <property type="entry name" value="Sig_transdc_His_kin-like_C"/>
</dbReference>
<gene>
    <name evidence="10" type="ORF">BC008_25170</name>
</gene>
<keyword evidence="4" id="KW-0808">Transferase</keyword>
<feature type="modified residue" description="4-aspartylphosphate" evidence="6">
    <location>
        <position position="61"/>
    </location>
</feature>
<dbReference type="InterPro" id="IPR011006">
    <property type="entry name" value="CheY-like_superfamily"/>
</dbReference>
<dbReference type="Gene3D" id="3.40.50.2300">
    <property type="match status" value="2"/>
</dbReference>
<dbReference type="InterPro" id="IPR003661">
    <property type="entry name" value="HisK_dim/P_dom"/>
</dbReference>
<dbReference type="PROSITE" id="PS50110">
    <property type="entry name" value="RESPONSE_REGULATORY"/>
    <property type="match status" value="2"/>
</dbReference>
<dbReference type="SUPFAM" id="SSF55874">
    <property type="entry name" value="ATPase domain of HSP90 chaperone/DNA topoisomerase II/histidine kinase"/>
    <property type="match status" value="1"/>
</dbReference>
<dbReference type="SUPFAM" id="SSF52172">
    <property type="entry name" value="CheY-like"/>
    <property type="match status" value="2"/>
</dbReference>
<dbReference type="SMART" id="SM00387">
    <property type="entry name" value="HATPase_c"/>
    <property type="match status" value="1"/>
</dbReference>
<dbReference type="PANTHER" id="PTHR45339:SF1">
    <property type="entry name" value="HYBRID SIGNAL TRANSDUCTION HISTIDINE KINASE J"/>
    <property type="match status" value="1"/>
</dbReference>
<dbReference type="Gene3D" id="3.30.565.10">
    <property type="entry name" value="Histidine kinase-like ATPase, C-terminal domain"/>
    <property type="match status" value="1"/>
</dbReference>
<evidence type="ECO:0000256" key="2">
    <source>
        <dbReference type="ARBA" id="ARBA00012438"/>
    </source>
</evidence>
<dbReference type="Proteomes" id="UP000053372">
    <property type="component" value="Unassembled WGS sequence"/>
</dbReference>
<feature type="domain" description="Histidine kinase" evidence="8">
    <location>
        <begin position="171"/>
        <end position="395"/>
    </location>
</feature>
<dbReference type="Pfam" id="PF00072">
    <property type="entry name" value="Response_reg"/>
    <property type="match status" value="2"/>
</dbReference>